<gene>
    <name evidence="3" type="ORF">PLANPX_3983</name>
</gene>
<dbReference type="InterPro" id="IPR008984">
    <property type="entry name" value="SMAD_FHA_dom_sf"/>
</dbReference>
<keyword evidence="1" id="KW-1133">Transmembrane helix</keyword>
<organism evidence="3 4">
    <name type="scientific">Lacipirellula parvula</name>
    <dbReference type="NCBI Taxonomy" id="2650471"/>
    <lineage>
        <taxon>Bacteria</taxon>
        <taxon>Pseudomonadati</taxon>
        <taxon>Planctomycetota</taxon>
        <taxon>Planctomycetia</taxon>
        <taxon>Pirellulales</taxon>
        <taxon>Lacipirellulaceae</taxon>
        <taxon>Lacipirellula</taxon>
    </lineage>
</organism>
<dbReference type="AlphaFoldDB" id="A0A5K7XHE3"/>
<reference evidence="4" key="1">
    <citation type="submission" date="2019-10" db="EMBL/GenBank/DDBJ databases">
        <title>Lacipirellula parvula gen. nov., sp. nov., representing a lineage of planctomycetes widespread in freshwater anoxic habitats, and description of the family Lacipirellulaceae.</title>
        <authorList>
            <person name="Dedysh S.N."/>
            <person name="Kulichevskaya I.S."/>
            <person name="Beletsky A.V."/>
            <person name="Rakitin A.L."/>
            <person name="Mardanov A.V."/>
            <person name="Ivanova A.A."/>
            <person name="Saltykova V.X."/>
            <person name="Rijpstra W.I.C."/>
            <person name="Sinninghe Damste J.S."/>
            <person name="Ravin N.V."/>
        </authorList>
    </citation>
    <scope>NUCLEOTIDE SEQUENCE [LARGE SCALE GENOMIC DNA]</scope>
    <source>
        <strain evidence="4">PX69</strain>
    </source>
</reference>
<feature type="transmembrane region" description="Helical" evidence="1">
    <location>
        <begin position="44"/>
        <end position="66"/>
    </location>
</feature>
<feature type="transmembrane region" description="Helical" evidence="1">
    <location>
        <begin position="232"/>
        <end position="251"/>
    </location>
</feature>
<feature type="domain" description="FHA" evidence="2">
    <location>
        <begin position="276"/>
        <end position="326"/>
    </location>
</feature>
<evidence type="ECO:0000313" key="4">
    <source>
        <dbReference type="Proteomes" id="UP000326837"/>
    </source>
</evidence>
<accession>A0A5K7XHE3</accession>
<dbReference type="Gene3D" id="2.60.200.20">
    <property type="match status" value="1"/>
</dbReference>
<dbReference type="InterPro" id="IPR000253">
    <property type="entry name" value="FHA_dom"/>
</dbReference>
<dbReference type="EMBL" id="AP021861">
    <property type="protein sequence ID" value="BBO34371.1"/>
    <property type="molecule type" value="Genomic_DNA"/>
</dbReference>
<dbReference type="PROSITE" id="PS50006">
    <property type="entry name" value="FHA_DOMAIN"/>
    <property type="match status" value="1"/>
</dbReference>
<dbReference type="CDD" id="cd00060">
    <property type="entry name" value="FHA"/>
    <property type="match status" value="1"/>
</dbReference>
<keyword evidence="1" id="KW-0812">Transmembrane</keyword>
<dbReference type="SUPFAM" id="SSF49879">
    <property type="entry name" value="SMAD/FHA domain"/>
    <property type="match status" value="1"/>
</dbReference>
<feature type="transmembrane region" description="Helical" evidence="1">
    <location>
        <begin position="121"/>
        <end position="147"/>
    </location>
</feature>
<feature type="transmembrane region" description="Helical" evidence="1">
    <location>
        <begin position="193"/>
        <end position="212"/>
    </location>
</feature>
<dbReference type="Proteomes" id="UP000326837">
    <property type="component" value="Chromosome"/>
</dbReference>
<evidence type="ECO:0000259" key="2">
    <source>
        <dbReference type="PROSITE" id="PS50006"/>
    </source>
</evidence>
<protein>
    <recommendedName>
        <fullName evidence="2">FHA domain-containing protein</fullName>
    </recommendedName>
</protein>
<dbReference type="KEGG" id="lpav:PLANPX_3983"/>
<dbReference type="RefSeq" id="WP_152099956.1">
    <property type="nucleotide sequence ID" value="NZ_AP021861.1"/>
</dbReference>
<sequence length="353" mass="38080">MADPIRITTADLQRPEVNDYVEMQKYLQRDVSDLGRQPWLIRVIYANWFYLSLASMCGGLAAWACLEPWFDDNSLDEVTVVAFLMFPAVVGGIGLFLGAAEGIMCRNLRRAVISGSVGLGVGFAGGMIAIFPAGMIFMVMTLIAVSVSGELDENELPTGVGLLIFMMGRSAYWMIAGIPAGLGQGIALREKKVIINGIVGSLLGGLVGGLLFDPISIVLLTEDGQATYSRAVGFGTIGLFVGLFVGLVEGWTKTAWLLMRKGPLAGKQFIMFKDTTILGSSPKADIYLFKDDAIEPRHATITNRGGRFEIEDCNTPDGTYVNGIPVTRTILRDGDKIVLGKTVLEFSMKETAS</sequence>
<evidence type="ECO:0000256" key="1">
    <source>
        <dbReference type="SAM" id="Phobius"/>
    </source>
</evidence>
<name>A0A5K7XHE3_9BACT</name>
<keyword evidence="4" id="KW-1185">Reference proteome</keyword>
<dbReference type="SMART" id="SM00240">
    <property type="entry name" value="FHA"/>
    <property type="match status" value="1"/>
</dbReference>
<evidence type="ECO:0000313" key="3">
    <source>
        <dbReference type="EMBL" id="BBO34371.1"/>
    </source>
</evidence>
<proteinExistence type="predicted"/>
<feature type="transmembrane region" description="Helical" evidence="1">
    <location>
        <begin position="78"/>
        <end position="100"/>
    </location>
</feature>
<dbReference type="Pfam" id="PF00498">
    <property type="entry name" value="FHA"/>
    <property type="match status" value="1"/>
</dbReference>
<keyword evidence="1" id="KW-0472">Membrane</keyword>
<feature type="transmembrane region" description="Helical" evidence="1">
    <location>
        <begin position="159"/>
        <end position="181"/>
    </location>
</feature>